<gene>
    <name evidence="1" type="ORF">DFH94DRAFT_628724</name>
</gene>
<evidence type="ECO:0000313" key="2">
    <source>
        <dbReference type="Proteomes" id="UP000759537"/>
    </source>
</evidence>
<keyword evidence="2" id="KW-1185">Reference proteome</keyword>
<reference evidence="1" key="2">
    <citation type="journal article" date="2020" name="Nat. Commun.">
        <title>Large-scale genome sequencing of mycorrhizal fungi provides insights into the early evolution of symbiotic traits.</title>
        <authorList>
            <person name="Miyauchi S."/>
            <person name="Kiss E."/>
            <person name="Kuo A."/>
            <person name="Drula E."/>
            <person name="Kohler A."/>
            <person name="Sanchez-Garcia M."/>
            <person name="Morin E."/>
            <person name="Andreopoulos B."/>
            <person name="Barry K.W."/>
            <person name="Bonito G."/>
            <person name="Buee M."/>
            <person name="Carver A."/>
            <person name="Chen C."/>
            <person name="Cichocki N."/>
            <person name="Clum A."/>
            <person name="Culley D."/>
            <person name="Crous P.W."/>
            <person name="Fauchery L."/>
            <person name="Girlanda M."/>
            <person name="Hayes R.D."/>
            <person name="Keri Z."/>
            <person name="LaButti K."/>
            <person name="Lipzen A."/>
            <person name="Lombard V."/>
            <person name="Magnuson J."/>
            <person name="Maillard F."/>
            <person name="Murat C."/>
            <person name="Nolan M."/>
            <person name="Ohm R.A."/>
            <person name="Pangilinan J."/>
            <person name="Pereira M.F."/>
            <person name="Perotto S."/>
            <person name="Peter M."/>
            <person name="Pfister S."/>
            <person name="Riley R."/>
            <person name="Sitrit Y."/>
            <person name="Stielow J.B."/>
            <person name="Szollosi G."/>
            <person name="Zifcakova L."/>
            <person name="Stursova M."/>
            <person name="Spatafora J.W."/>
            <person name="Tedersoo L."/>
            <person name="Vaario L.M."/>
            <person name="Yamada A."/>
            <person name="Yan M."/>
            <person name="Wang P."/>
            <person name="Xu J."/>
            <person name="Bruns T."/>
            <person name="Baldrian P."/>
            <person name="Vilgalys R."/>
            <person name="Dunand C."/>
            <person name="Henrissat B."/>
            <person name="Grigoriev I.V."/>
            <person name="Hibbett D."/>
            <person name="Nagy L.G."/>
            <person name="Martin F.M."/>
        </authorList>
    </citation>
    <scope>NUCLEOTIDE SEQUENCE</scope>
    <source>
        <strain evidence="1">Prilba</strain>
    </source>
</reference>
<organism evidence="1 2">
    <name type="scientific">Russula ochroleuca</name>
    <dbReference type="NCBI Taxonomy" id="152965"/>
    <lineage>
        <taxon>Eukaryota</taxon>
        <taxon>Fungi</taxon>
        <taxon>Dikarya</taxon>
        <taxon>Basidiomycota</taxon>
        <taxon>Agaricomycotina</taxon>
        <taxon>Agaricomycetes</taxon>
        <taxon>Russulales</taxon>
        <taxon>Russulaceae</taxon>
        <taxon>Russula</taxon>
    </lineage>
</organism>
<dbReference type="AlphaFoldDB" id="A0A9P5MYJ6"/>
<evidence type="ECO:0000313" key="1">
    <source>
        <dbReference type="EMBL" id="KAF8481874.1"/>
    </source>
</evidence>
<comment type="caution">
    <text evidence="1">The sequence shown here is derived from an EMBL/GenBank/DDBJ whole genome shotgun (WGS) entry which is preliminary data.</text>
</comment>
<proteinExistence type="predicted"/>
<dbReference type="EMBL" id="WHVB01000006">
    <property type="protein sequence ID" value="KAF8481874.1"/>
    <property type="molecule type" value="Genomic_DNA"/>
</dbReference>
<sequence length="348" mass="38981">LSILQPIAMLVLCEQKLFLCIAEVNRLFLDCQSVDYILLSILSEKIAQVSYQVLCLVPACYSDDPDGTNDWRTSNLFSLSAKVSSAIVQPINPTVTSHNPCDSFFLFESSIMLSVVITKPSHRSNYPTGKACFVMELDDTDTGIGDHIGLACPKCQPSISFNSSLRQRIVEHIGAHILHDPSIDRGSEPCRLCLCPVPLCKVVLKKTKGRMGNLAIDMKTSTCPNLVKFSIRIAAKCTNTSPCTNHPMHCPYCPNSSPAVWSYTFRQHMLCIHPAVPLDKHRSVWTLSKLEKDRMRQVWDHRLNQPKVRLKTQHALLVISETHCTHLVLGFVVLFIVFHEPTNTVDMP</sequence>
<protein>
    <submittedName>
        <fullName evidence="1">Uncharacterized protein</fullName>
    </submittedName>
</protein>
<name>A0A9P5MYJ6_9AGAM</name>
<dbReference type="Proteomes" id="UP000759537">
    <property type="component" value="Unassembled WGS sequence"/>
</dbReference>
<accession>A0A9P5MYJ6</accession>
<reference evidence="1" key="1">
    <citation type="submission" date="2019-10" db="EMBL/GenBank/DDBJ databases">
        <authorList>
            <consortium name="DOE Joint Genome Institute"/>
            <person name="Kuo A."/>
            <person name="Miyauchi S."/>
            <person name="Kiss E."/>
            <person name="Drula E."/>
            <person name="Kohler A."/>
            <person name="Sanchez-Garcia M."/>
            <person name="Andreopoulos B."/>
            <person name="Barry K.W."/>
            <person name="Bonito G."/>
            <person name="Buee M."/>
            <person name="Carver A."/>
            <person name="Chen C."/>
            <person name="Cichocki N."/>
            <person name="Clum A."/>
            <person name="Culley D."/>
            <person name="Crous P.W."/>
            <person name="Fauchery L."/>
            <person name="Girlanda M."/>
            <person name="Hayes R."/>
            <person name="Keri Z."/>
            <person name="LaButti K."/>
            <person name="Lipzen A."/>
            <person name="Lombard V."/>
            <person name="Magnuson J."/>
            <person name="Maillard F."/>
            <person name="Morin E."/>
            <person name="Murat C."/>
            <person name="Nolan M."/>
            <person name="Ohm R."/>
            <person name="Pangilinan J."/>
            <person name="Pereira M."/>
            <person name="Perotto S."/>
            <person name="Peter M."/>
            <person name="Riley R."/>
            <person name="Sitrit Y."/>
            <person name="Stielow B."/>
            <person name="Szollosi G."/>
            <person name="Zifcakova L."/>
            <person name="Stursova M."/>
            <person name="Spatafora J.W."/>
            <person name="Tedersoo L."/>
            <person name="Vaario L.-M."/>
            <person name="Yamada A."/>
            <person name="Yan M."/>
            <person name="Wang P."/>
            <person name="Xu J."/>
            <person name="Bruns T."/>
            <person name="Baldrian P."/>
            <person name="Vilgalys R."/>
            <person name="Henrissat B."/>
            <person name="Grigoriev I.V."/>
            <person name="Hibbett D."/>
            <person name="Nagy L.G."/>
            <person name="Martin F.M."/>
        </authorList>
    </citation>
    <scope>NUCLEOTIDE SEQUENCE</scope>
    <source>
        <strain evidence="1">Prilba</strain>
    </source>
</reference>
<dbReference type="OrthoDB" id="3241874at2759"/>
<feature type="non-terminal residue" evidence="1">
    <location>
        <position position="1"/>
    </location>
</feature>